<sequence>MSNKAVQAGTERPAGGPGETLRRVTSPDGVGLAVREWGDPASPTVVLVHGYPDTGAVWRQVAERLAGRFHVVVPDVRGSGDSDVPRRTRDYALDRLEGDLAAVLDAVSPDAPVHLAGHDWGSIQSWEAVTGTRLRGRIASFTSVSGPCLDHVGHWMRDRLSRPTPRHLLQLADQLAHSGYIAFFHLPLLPALVWRGVLARTWGRLLELTEGAGKTPGHPAPTLADDAVHGVRLYRANMGSRLARPGRRTTDVPVQVVTPTRDLYVRPMLTDGLERWAPRLRRRPLRAGHWAPLTHAAVLADWIGGFAEEVQAAGEPGSTEEPGRAG</sequence>
<dbReference type="PANTHER" id="PTHR43329">
    <property type="entry name" value="EPOXIDE HYDROLASE"/>
    <property type="match status" value="1"/>
</dbReference>
<dbReference type="Gene3D" id="3.40.50.1820">
    <property type="entry name" value="alpha/beta hydrolase"/>
    <property type="match status" value="1"/>
</dbReference>
<evidence type="ECO:0000313" key="4">
    <source>
        <dbReference type="Proteomes" id="UP001501358"/>
    </source>
</evidence>
<evidence type="ECO:0000313" key="3">
    <source>
        <dbReference type="EMBL" id="GAA2473734.1"/>
    </source>
</evidence>
<organism evidence="3 4">
    <name type="scientific">Streptomyces thermolineatus</name>
    <dbReference type="NCBI Taxonomy" id="44033"/>
    <lineage>
        <taxon>Bacteria</taxon>
        <taxon>Bacillati</taxon>
        <taxon>Actinomycetota</taxon>
        <taxon>Actinomycetes</taxon>
        <taxon>Kitasatosporales</taxon>
        <taxon>Streptomycetaceae</taxon>
        <taxon>Streptomyces</taxon>
    </lineage>
</organism>
<dbReference type="RefSeq" id="WP_344381617.1">
    <property type="nucleotide sequence ID" value="NZ_BAAATA010000003.1"/>
</dbReference>
<dbReference type="Proteomes" id="UP001501358">
    <property type="component" value="Unassembled WGS sequence"/>
</dbReference>
<evidence type="ECO:0000259" key="2">
    <source>
        <dbReference type="Pfam" id="PF00561"/>
    </source>
</evidence>
<dbReference type="Pfam" id="PF00561">
    <property type="entry name" value="Abhydrolase_1"/>
    <property type="match status" value="1"/>
</dbReference>
<keyword evidence="4" id="KW-1185">Reference proteome</keyword>
<dbReference type="EMBL" id="BAAATA010000003">
    <property type="protein sequence ID" value="GAA2473734.1"/>
    <property type="molecule type" value="Genomic_DNA"/>
</dbReference>
<gene>
    <name evidence="3" type="ORF">GCM10010406_07070</name>
</gene>
<proteinExistence type="predicted"/>
<evidence type="ECO:0000256" key="1">
    <source>
        <dbReference type="SAM" id="MobiDB-lite"/>
    </source>
</evidence>
<accession>A0ABN3KX31</accession>
<feature type="region of interest" description="Disordered" evidence="1">
    <location>
        <begin position="1"/>
        <end position="26"/>
    </location>
</feature>
<name>A0ABN3KX31_9ACTN</name>
<dbReference type="SUPFAM" id="SSF53474">
    <property type="entry name" value="alpha/beta-Hydrolases"/>
    <property type="match status" value="1"/>
</dbReference>
<protein>
    <recommendedName>
        <fullName evidence="2">AB hydrolase-1 domain-containing protein</fullName>
    </recommendedName>
</protein>
<reference evidence="3 4" key="1">
    <citation type="journal article" date="2019" name="Int. J. Syst. Evol. Microbiol.">
        <title>The Global Catalogue of Microorganisms (GCM) 10K type strain sequencing project: providing services to taxonomists for standard genome sequencing and annotation.</title>
        <authorList>
            <consortium name="The Broad Institute Genomics Platform"/>
            <consortium name="The Broad Institute Genome Sequencing Center for Infectious Disease"/>
            <person name="Wu L."/>
            <person name="Ma J."/>
        </authorList>
    </citation>
    <scope>NUCLEOTIDE SEQUENCE [LARGE SCALE GENOMIC DNA]</scope>
    <source>
        <strain evidence="3 4">JCM 6307</strain>
    </source>
</reference>
<feature type="domain" description="AB hydrolase-1" evidence="2">
    <location>
        <begin position="43"/>
        <end position="149"/>
    </location>
</feature>
<comment type="caution">
    <text evidence="3">The sequence shown here is derived from an EMBL/GenBank/DDBJ whole genome shotgun (WGS) entry which is preliminary data.</text>
</comment>
<dbReference type="InterPro" id="IPR000073">
    <property type="entry name" value="AB_hydrolase_1"/>
</dbReference>
<dbReference type="InterPro" id="IPR029058">
    <property type="entry name" value="AB_hydrolase_fold"/>
</dbReference>